<accession>A0A2Z3RX23</accession>
<reference evidence="2 3" key="1">
    <citation type="submission" date="2017-10" db="EMBL/GenBank/DDBJ databases">
        <title>Genome of an Actinobacterium that displays light-enhanced growth.</title>
        <authorList>
            <person name="Maresca J.A."/>
            <person name="Hempel P."/>
            <person name="Shevchenko O."/>
            <person name="Miller K.J."/>
            <person name="Hahn M.W."/>
        </authorList>
    </citation>
    <scope>NUCLEOTIDE SEQUENCE [LARGE SCALE GENOMIC DNA]</scope>
    <source>
        <strain evidence="2 3">MWH-Mo1</strain>
    </source>
</reference>
<dbReference type="Gene3D" id="3.90.550.10">
    <property type="entry name" value="Spore Coat Polysaccharide Biosynthesis Protein SpsA, Chain A"/>
    <property type="match status" value="2"/>
</dbReference>
<evidence type="ECO:0000256" key="1">
    <source>
        <dbReference type="SAM" id="Coils"/>
    </source>
</evidence>
<evidence type="ECO:0000313" key="2">
    <source>
        <dbReference type="EMBL" id="AWR20704.1"/>
    </source>
</evidence>
<dbReference type="InterPro" id="IPR052086">
    <property type="entry name" value="Mannan_Polymerase_Subunit"/>
</dbReference>
<dbReference type="PANTHER" id="PTHR43083:SF6">
    <property type="entry name" value="MANNAN POLYMERASE COMPLEXES SUBUNIT MNN9"/>
    <property type="match status" value="1"/>
</dbReference>
<proteinExistence type="predicted"/>
<gene>
    <name evidence="2" type="ORF">AURMO_00079</name>
</gene>
<keyword evidence="3" id="KW-1185">Reference proteome</keyword>
<dbReference type="InterPro" id="IPR029044">
    <property type="entry name" value="Nucleotide-diphossugar_trans"/>
</dbReference>
<feature type="coiled-coil region" evidence="1">
    <location>
        <begin position="11"/>
        <end position="72"/>
    </location>
</feature>
<dbReference type="EMBL" id="CP023994">
    <property type="protein sequence ID" value="AWR20704.1"/>
    <property type="molecule type" value="Genomic_DNA"/>
</dbReference>
<evidence type="ECO:0000313" key="3">
    <source>
        <dbReference type="Proteomes" id="UP000246894"/>
    </source>
</evidence>
<dbReference type="Pfam" id="PF03452">
    <property type="entry name" value="Anp1"/>
    <property type="match status" value="2"/>
</dbReference>
<dbReference type="KEGG" id="aum:AURMO_00079"/>
<dbReference type="AlphaFoldDB" id="A0A2Z3RX23"/>
<sequence length="253" mass="28540">MSQSFVILTPLKNAARHLDRYFENIASLEQDPRTLSLGFLVSDSDDGTLEALREKEEELKKRYRNITIVEKNFDFSIPNGFHRWANAIQAPRRIVLAKSRNHLLFAALRDEDWAVWLDVDVSWFPPDVLTRMVATGKSIVHPNCVIELGGKAYDGNAWRQDGTLFMHGMRSHDLVRLEGIGGTMILIKADIHRDGLVFPAFPYGVRSPYSRSRNEVVGVGGGESETEGLAIMAKDMGHETWGMPNLEILHLPE</sequence>
<dbReference type="OrthoDB" id="277808at2"/>
<dbReference type="Proteomes" id="UP000246894">
    <property type="component" value="Chromosome"/>
</dbReference>
<dbReference type="CDD" id="cd00761">
    <property type="entry name" value="Glyco_tranf_GTA_type"/>
    <property type="match status" value="1"/>
</dbReference>
<organism evidence="2 3">
    <name type="scientific">Aurantimicrobium photophilum</name>
    <dbReference type="NCBI Taxonomy" id="1987356"/>
    <lineage>
        <taxon>Bacteria</taxon>
        <taxon>Bacillati</taxon>
        <taxon>Actinomycetota</taxon>
        <taxon>Actinomycetes</taxon>
        <taxon>Micrococcales</taxon>
        <taxon>Microbacteriaceae</taxon>
        <taxon>Aurantimicrobium</taxon>
    </lineage>
</organism>
<keyword evidence="1" id="KW-0175">Coiled coil</keyword>
<dbReference type="SUPFAM" id="SSF53448">
    <property type="entry name" value="Nucleotide-diphospho-sugar transferases"/>
    <property type="match status" value="1"/>
</dbReference>
<protein>
    <submittedName>
        <fullName evidence="2">Anp1</fullName>
    </submittedName>
</protein>
<name>A0A2Z3RX23_9MICO</name>
<dbReference type="RefSeq" id="WP_110232634.1">
    <property type="nucleotide sequence ID" value="NZ_CP023994.1"/>
</dbReference>
<dbReference type="PANTHER" id="PTHR43083">
    <property type="entry name" value="MANNAN POLYMERASE II"/>
    <property type="match status" value="1"/>
</dbReference>